<evidence type="ECO:0000256" key="1">
    <source>
        <dbReference type="ARBA" id="ARBA00001936"/>
    </source>
</evidence>
<dbReference type="InterPro" id="IPR004215">
    <property type="entry name" value="GSHS_N"/>
</dbReference>
<dbReference type="Proteomes" id="UP000618319">
    <property type="component" value="Unassembled WGS sequence"/>
</dbReference>
<reference evidence="12 13" key="1">
    <citation type="submission" date="2018-02" db="EMBL/GenBank/DDBJ databases">
        <title>Sphingobacterium KA21.</title>
        <authorList>
            <person name="Vasarhelyi B.M."/>
            <person name="Deshmukh S."/>
            <person name="Balint B."/>
            <person name="Kukolya J."/>
        </authorList>
    </citation>
    <scope>NUCLEOTIDE SEQUENCE [LARGE SCALE GENOMIC DNA]</scope>
    <source>
        <strain evidence="12 13">Ka21</strain>
    </source>
</reference>
<dbReference type="InterPro" id="IPR011761">
    <property type="entry name" value="ATP-grasp"/>
</dbReference>
<dbReference type="PANTHER" id="PTHR21621">
    <property type="entry name" value="RIBOSOMAL PROTEIN S6 MODIFICATION PROTEIN"/>
    <property type="match status" value="1"/>
</dbReference>
<keyword evidence="9" id="KW-0464">Manganese</keyword>
<dbReference type="PROSITE" id="PS50975">
    <property type="entry name" value="ATP_GRASP"/>
    <property type="match status" value="1"/>
</dbReference>
<dbReference type="InterPro" id="IPR013815">
    <property type="entry name" value="ATP_grasp_subdomain_1"/>
</dbReference>
<gene>
    <name evidence="10" type="primary">gshB</name>
    <name evidence="12" type="ORF">C4F40_17220</name>
</gene>
<name>A0ABR9TB17_9SPHI</name>
<evidence type="ECO:0000313" key="12">
    <source>
        <dbReference type="EMBL" id="MBE8722470.1"/>
    </source>
</evidence>
<dbReference type="RefSeq" id="WP_196938877.1">
    <property type="nucleotide sequence ID" value="NZ_MU158689.1"/>
</dbReference>
<evidence type="ECO:0000259" key="11">
    <source>
        <dbReference type="PROSITE" id="PS50975"/>
    </source>
</evidence>
<organism evidence="12 13">
    <name type="scientific">Sphingobacterium pedocola</name>
    <dbReference type="NCBI Taxonomy" id="2082722"/>
    <lineage>
        <taxon>Bacteria</taxon>
        <taxon>Pseudomonadati</taxon>
        <taxon>Bacteroidota</taxon>
        <taxon>Sphingobacteriia</taxon>
        <taxon>Sphingobacteriales</taxon>
        <taxon>Sphingobacteriaceae</taxon>
        <taxon>Sphingobacterium</taxon>
    </lineage>
</organism>
<evidence type="ECO:0000256" key="9">
    <source>
        <dbReference type="ARBA" id="ARBA00023211"/>
    </source>
</evidence>
<protein>
    <recommendedName>
        <fullName evidence="10">Glutathione synthetase</fullName>
        <ecNumber evidence="10">6.3.2.3</ecNumber>
    </recommendedName>
    <alternativeName>
        <fullName evidence="10">GSH synthetase</fullName>
        <shortName evidence="10">GSH-S</shortName>
        <shortName evidence="10">GSHase</shortName>
    </alternativeName>
    <alternativeName>
        <fullName evidence="10">Glutathione synthase</fullName>
    </alternativeName>
</protein>
<evidence type="ECO:0000256" key="3">
    <source>
        <dbReference type="ARBA" id="ARBA00022598"/>
    </source>
</evidence>
<keyword evidence="13" id="KW-1185">Reference proteome</keyword>
<keyword evidence="7 10" id="KW-0067">ATP-binding</keyword>
<comment type="cofactor">
    <cofactor evidence="2">
        <name>Mg(2+)</name>
        <dbReference type="ChEBI" id="CHEBI:18420"/>
    </cofactor>
</comment>
<accession>A0ABR9TB17</accession>
<comment type="caution">
    <text evidence="12">The sequence shown here is derived from an EMBL/GenBank/DDBJ whole genome shotgun (WGS) entry which is preliminary data.</text>
</comment>
<evidence type="ECO:0000256" key="5">
    <source>
        <dbReference type="ARBA" id="ARBA00022723"/>
    </source>
</evidence>
<keyword evidence="6 10" id="KW-0547">Nucleotide-binding</keyword>
<dbReference type="EMBL" id="PSKQ01000024">
    <property type="protein sequence ID" value="MBE8722470.1"/>
    <property type="molecule type" value="Genomic_DNA"/>
</dbReference>
<feature type="domain" description="ATP-grasp" evidence="11">
    <location>
        <begin position="135"/>
        <end position="325"/>
    </location>
</feature>
<evidence type="ECO:0000256" key="7">
    <source>
        <dbReference type="ARBA" id="ARBA00022840"/>
    </source>
</evidence>
<dbReference type="Gene3D" id="3.30.1490.20">
    <property type="entry name" value="ATP-grasp fold, A domain"/>
    <property type="match status" value="1"/>
</dbReference>
<dbReference type="InterPro" id="IPR006284">
    <property type="entry name" value="Glut_synth_pro"/>
</dbReference>
<evidence type="ECO:0000256" key="8">
    <source>
        <dbReference type="ARBA" id="ARBA00022842"/>
    </source>
</evidence>
<dbReference type="Pfam" id="PF02951">
    <property type="entry name" value="GSH-S_N"/>
    <property type="match status" value="1"/>
</dbReference>
<evidence type="ECO:0000256" key="6">
    <source>
        <dbReference type="ARBA" id="ARBA00022741"/>
    </source>
</evidence>
<keyword evidence="4 10" id="KW-0317">Glutathione biosynthesis</keyword>
<dbReference type="SUPFAM" id="SSF52440">
    <property type="entry name" value="PreATP-grasp domain"/>
    <property type="match status" value="1"/>
</dbReference>
<dbReference type="HAMAP" id="MF_00162">
    <property type="entry name" value="GSH_S"/>
    <property type="match status" value="1"/>
</dbReference>
<dbReference type="PANTHER" id="PTHR21621:SF4">
    <property type="entry name" value="GLUTATHIONE SYNTHETASE"/>
    <property type="match status" value="1"/>
</dbReference>
<comment type="catalytic activity">
    <reaction evidence="10">
        <text>gamma-L-glutamyl-L-cysteine + glycine + ATP = glutathione + ADP + phosphate + H(+)</text>
        <dbReference type="Rhea" id="RHEA:13557"/>
        <dbReference type="ChEBI" id="CHEBI:15378"/>
        <dbReference type="ChEBI" id="CHEBI:30616"/>
        <dbReference type="ChEBI" id="CHEBI:43474"/>
        <dbReference type="ChEBI" id="CHEBI:57305"/>
        <dbReference type="ChEBI" id="CHEBI:57925"/>
        <dbReference type="ChEBI" id="CHEBI:58173"/>
        <dbReference type="ChEBI" id="CHEBI:456216"/>
        <dbReference type="EC" id="6.3.2.3"/>
    </reaction>
</comment>
<sequence>MKIVFLINQTHKEEDNCTTSLLAFKALQRGHTIWYIGVADFSKGIDGGISAYARIIEPHVSVANNLAMVDYLRNQEKIYASLADIDILWVRFDPTADQANRPWAPAMGLQFASRVKKMGKLVINDPESLAFYSNKLYLEDFPERFRPPSIVTRRYEEVLEFMQRYPAIVIKPLQGSTGKNVFFVDRDHLINLRQTVEVLAQEGYFVVQEYLPEARNGDIRLYLLDGRPIQIDESFAILKRIPAEDDIRSNIHQGGIGTAADITIDMWKIIDTISQKIIADGMYFVGLDIVGSKLLEINVNSAGGLAKTNEVQQKDFTTPIIIHLEEKYNDFMQKNKNSI</sequence>
<keyword evidence="3 10" id="KW-0436">Ligase</keyword>
<dbReference type="SUPFAM" id="SSF56059">
    <property type="entry name" value="Glutathione synthetase ATP-binding domain-like"/>
    <property type="match status" value="1"/>
</dbReference>
<keyword evidence="5" id="KW-0479">Metal-binding</keyword>
<evidence type="ECO:0000256" key="10">
    <source>
        <dbReference type="HAMAP-Rule" id="MF_00162"/>
    </source>
</evidence>
<evidence type="ECO:0000256" key="2">
    <source>
        <dbReference type="ARBA" id="ARBA00001946"/>
    </source>
</evidence>
<dbReference type="InterPro" id="IPR016185">
    <property type="entry name" value="PreATP-grasp_dom_sf"/>
</dbReference>
<comment type="cofactor">
    <cofactor evidence="1">
        <name>Mn(2+)</name>
        <dbReference type="ChEBI" id="CHEBI:29035"/>
    </cofactor>
</comment>
<dbReference type="InterPro" id="IPR004218">
    <property type="entry name" value="GSHS_ATP-bd"/>
</dbReference>
<dbReference type="Gene3D" id="3.40.50.20">
    <property type="match status" value="1"/>
</dbReference>
<dbReference type="EC" id="6.3.2.3" evidence="10"/>
<evidence type="ECO:0000313" key="13">
    <source>
        <dbReference type="Proteomes" id="UP000618319"/>
    </source>
</evidence>
<evidence type="ECO:0000256" key="4">
    <source>
        <dbReference type="ARBA" id="ARBA00022684"/>
    </source>
</evidence>
<dbReference type="Pfam" id="PF02955">
    <property type="entry name" value="GSH-S_ATP"/>
    <property type="match status" value="1"/>
</dbReference>
<dbReference type="Gene3D" id="3.30.470.20">
    <property type="entry name" value="ATP-grasp fold, B domain"/>
    <property type="match status" value="1"/>
</dbReference>
<comment type="similarity">
    <text evidence="10">Belongs to the prokaryotic GSH synthase family.</text>
</comment>
<proteinExistence type="inferred from homology"/>
<keyword evidence="8" id="KW-0460">Magnesium</keyword>
<comment type="pathway">
    <text evidence="10">Sulfur metabolism; glutathione biosynthesis; glutathione from L-cysteine and L-glutamate: step 2/2.</text>
</comment>